<dbReference type="Proteomes" id="UP001285354">
    <property type="component" value="Unassembled WGS sequence"/>
</dbReference>
<sequence>MSRPVGVPKMQYRFLGRSGLRVSVISLGGWLTYGGHVETDLALICIKAAFDVGINFFDFAEGYSGGDSELVMGVAIKEFGWRRNDLVISTKINWGASYGINPVNNVGLSRKHIIEGANNALKRLGLDYVDLIYAHRPDRNTPIEETVRAFNHLINTGKAFYWGTSEWDADEIATAWRYAEKLNLMGPVMEQPQYNMLVRTKVEREFEHLYEEVGLGLTIFSPLKLGILTGKYIDGIPEDSRLETCNDPFVVDLSLRSGNEAWRKEMEMVAKLKPVAQKLGITQASLAMAWVLSNKRVSSAITGASRPEQIHESVKALDAIAKLTPEVLKEIDEILGNKPGVMTRRFG</sequence>
<organism evidence="5 6">
    <name type="scientific">Diplocarpon rosae</name>
    <dbReference type="NCBI Taxonomy" id="946125"/>
    <lineage>
        <taxon>Eukaryota</taxon>
        <taxon>Fungi</taxon>
        <taxon>Dikarya</taxon>
        <taxon>Ascomycota</taxon>
        <taxon>Pezizomycotina</taxon>
        <taxon>Leotiomycetes</taxon>
        <taxon>Helotiales</taxon>
        <taxon>Drepanopezizaceae</taxon>
        <taxon>Diplocarpon</taxon>
    </lineage>
</organism>
<keyword evidence="2" id="KW-0521">NADP</keyword>
<dbReference type="EMBL" id="JAUBYV010000007">
    <property type="protein sequence ID" value="KAK2625760.1"/>
    <property type="molecule type" value="Genomic_DNA"/>
</dbReference>
<proteinExistence type="inferred from homology"/>
<dbReference type="InterPro" id="IPR023210">
    <property type="entry name" value="NADP_OxRdtase_dom"/>
</dbReference>
<gene>
    <name evidence="5" type="ORF">QTJ16_005072</name>
</gene>
<dbReference type="GO" id="GO:0016491">
    <property type="term" value="F:oxidoreductase activity"/>
    <property type="evidence" value="ECO:0007669"/>
    <property type="project" value="UniProtKB-KW"/>
</dbReference>
<evidence type="ECO:0000256" key="2">
    <source>
        <dbReference type="ARBA" id="ARBA00022857"/>
    </source>
</evidence>
<reference evidence="5" key="1">
    <citation type="submission" date="2023-06" db="EMBL/GenBank/DDBJ databases">
        <title>Draft genome of Marssonina rosae.</title>
        <authorList>
            <person name="Cheng Q."/>
        </authorList>
    </citation>
    <scope>NUCLEOTIDE SEQUENCE</scope>
    <source>
        <strain evidence="5">R4</strain>
    </source>
</reference>
<dbReference type="PRINTS" id="PR01577">
    <property type="entry name" value="KCNABCHANNEL"/>
</dbReference>
<protein>
    <recommendedName>
        <fullName evidence="4">NADP-dependent oxidoreductase domain-containing protein</fullName>
    </recommendedName>
</protein>
<evidence type="ECO:0000259" key="4">
    <source>
        <dbReference type="Pfam" id="PF00248"/>
    </source>
</evidence>
<comment type="similarity">
    <text evidence="1">Belongs to the shaker potassium channel beta subunit family.</text>
</comment>
<accession>A0AAD9SZY6</accession>
<evidence type="ECO:0000313" key="6">
    <source>
        <dbReference type="Proteomes" id="UP001285354"/>
    </source>
</evidence>
<dbReference type="InterPro" id="IPR005399">
    <property type="entry name" value="K_chnl_volt-dep_bsu_KCNAB-rel"/>
</dbReference>
<keyword evidence="6" id="KW-1185">Reference proteome</keyword>
<dbReference type="PANTHER" id="PTHR43150:SF6">
    <property type="entry name" value="VIC POTASSIUM ION CHANNEL, BETA SUBUNIT (EUROFUNG)"/>
    <property type="match status" value="1"/>
</dbReference>
<name>A0AAD9SZY6_9HELO</name>
<dbReference type="Pfam" id="PF00248">
    <property type="entry name" value="Aldo_ket_red"/>
    <property type="match status" value="1"/>
</dbReference>
<dbReference type="SUPFAM" id="SSF51430">
    <property type="entry name" value="NAD(P)-linked oxidoreductase"/>
    <property type="match status" value="1"/>
</dbReference>
<dbReference type="InterPro" id="IPR036812">
    <property type="entry name" value="NAD(P)_OxRdtase_dom_sf"/>
</dbReference>
<evidence type="ECO:0000313" key="5">
    <source>
        <dbReference type="EMBL" id="KAK2625760.1"/>
    </source>
</evidence>
<dbReference type="PANTHER" id="PTHR43150">
    <property type="entry name" value="HYPERKINETIC, ISOFORM M"/>
    <property type="match status" value="1"/>
</dbReference>
<keyword evidence="3" id="KW-0560">Oxidoreductase</keyword>
<dbReference type="AlphaFoldDB" id="A0AAD9SZY6"/>
<comment type="caution">
    <text evidence="5">The sequence shown here is derived from an EMBL/GenBank/DDBJ whole genome shotgun (WGS) entry which is preliminary data.</text>
</comment>
<feature type="domain" description="NADP-dependent oxidoreductase" evidence="4">
    <location>
        <begin position="25"/>
        <end position="334"/>
    </location>
</feature>
<evidence type="ECO:0000256" key="3">
    <source>
        <dbReference type="ARBA" id="ARBA00023002"/>
    </source>
</evidence>
<dbReference type="Gene3D" id="3.20.20.100">
    <property type="entry name" value="NADP-dependent oxidoreductase domain"/>
    <property type="match status" value="1"/>
</dbReference>
<evidence type="ECO:0000256" key="1">
    <source>
        <dbReference type="ARBA" id="ARBA00006515"/>
    </source>
</evidence>